<dbReference type="GO" id="GO:0019265">
    <property type="term" value="P:glycine biosynthetic process, by transamination of glyoxylate"/>
    <property type="evidence" value="ECO:0007669"/>
    <property type="project" value="TreeGrafter"/>
</dbReference>
<dbReference type="PANTHER" id="PTHR21152">
    <property type="entry name" value="AMINOTRANSFERASE CLASS V"/>
    <property type="match status" value="1"/>
</dbReference>
<evidence type="ECO:0000313" key="11">
    <source>
        <dbReference type="EMBL" id="PIP41762.1"/>
    </source>
</evidence>
<evidence type="ECO:0000259" key="10">
    <source>
        <dbReference type="Pfam" id="PF00266"/>
    </source>
</evidence>
<protein>
    <submittedName>
        <fullName evidence="11">Aminotransferase</fullName>
    </submittedName>
</protein>
<dbReference type="FunFam" id="3.40.640.10:FF:000027">
    <property type="entry name" value="Serine--pyruvate aminotransferase, mitochondrial"/>
    <property type="match status" value="1"/>
</dbReference>
<evidence type="ECO:0000256" key="1">
    <source>
        <dbReference type="ARBA" id="ARBA00001933"/>
    </source>
</evidence>
<evidence type="ECO:0000256" key="7">
    <source>
        <dbReference type="PIRSR" id="PIRSR000524-50"/>
    </source>
</evidence>
<evidence type="ECO:0000256" key="4">
    <source>
        <dbReference type="ARBA" id="ARBA00022679"/>
    </source>
</evidence>
<dbReference type="InterPro" id="IPR024169">
    <property type="entry name" value="SP_NH2Trfase/AEP_transaminase"/>
</dbReference>
<dbReference type="Proteomes" id="UP000231067">
    <property type="component" value="Unassembled WGS sequence"/>
</dbReference>
<organism evidence="11 12">
    <name type="scientific">Candidatus Desantisbacteria bacterium CG23_combo_of_CG06-09_8_20_14_all_40_23</name>
    <dbReference type="NCBI Taxonomy" id="1974550"/>
    <lineage>
        <taxon>Bacteria</taxon>
        <taxon>Candidatus Desantisiibacteriota</taxon>
    </lineage>
</organism>
<dbReference type="GO" id="GO:0008453">
    <property type="term" value="F:alanine-glyoxylate transaminase activity"/>
    <property type="evidence" value="ECO:0007669"/>
    <property type="project" value="TreeGrafter"/>
</dbReference>
<dbReference type="InterPro" id="IPR015421">
    <property type="entry name" value="PyrdxlP-dep_Trfase_major"/>
</dbReference>
<evidence type="ECO:0000256" key="8">
    <source>
        <dbReference type="RuleBase" id="RU004075"/>
    </source>
</evidence>
<sequence length="380" mass="41003">MLVGKKYYLMSPGPTSVPPEVSLAEAQPIIHHRTPAYEEIFAQVNENLRYLFQTTRDVYTLASSGTGAMEAAVVNLLSAGDLALVVNAGKFGERWGKICKAYGVNTIQLDIEWGYAVTPEQIAEKLKENPDIKVVFATLCETSTATLLPIKEIGAVVSKTDACLVIDAVSGMGVEEFKTDEWQVDVVTVGSQKGMMIPPGLGFITMSEKAWGLAAKSTLPKFYFSLAAAKKNLVNRQTPYTPAVSLIYALQQALKMMKQEGIENIWKRHQMLAKACQAGVKALGLEILSKSPANGVTAVVAPAEIDGKAIIKGYKEQGIIVAGGQDHLKNKIVRIAHMGYAGTFDVLTAIAALEMILAKSTYNFDKGAGIKAAEEVFLRS</sequence>
<evidence type="ECO:0000256" key="6">
    <source>
        <dbReference type="PIRSR" id="PIRSR000524-1"/>
    </source>
</evidence>
<evidence type="ECO:0000256" key="9">
    <source>
        <dbReference type="RuleBase" id="RU004504"/>
    </source>
</evidence>
<dbReference type="GO" id="GO:0004760">
    <property type="term" value="F:L-serine-pyruvate transaminase activity"/>
    <property type="evidence" value="ECO:0007669"/>
    <property type="project" value="TreeGrafter"/>
</dbReference>
<evidence type="ECO:0000256" key="2">
    <source>
        <dbReference type="ARBA" id="ARBA00009236"/>
    </source>
</evidence>
<dbReference type="InterPro" id="IPR000192">
    <property type="entry name" value="Aminotrans_V_dom"/>
</dbReference>
<dbReference type="PANTHER" id="PTHR21152:SF40">
    <property type="entry name" value="ALANINE--GLYOXYLATE AMINOTRANSFERASE"/>
    <property type="match status" value="1"/>
</dbReference>
<dbReference type="SUPFAM" id="SSF53383">
    <property type="entry name" value="PLP-dependent transferases"/>
    <property type="match status" value="1"/>
</dbReference>
<reference evidence="11 12" key="1">
    <citation type="submission" date="2017-09" db="EMBL/GenBank/DDBJ databases">
        <title>Depth-based differentiation of microbial function through sediment-hosted aquifers and enrichment of novel symbionts in the deep terrestrial subsurface.</title>
        <authorList>
            <person name="Probst A.J."/>
            <person name="Ladd B."/>
            <person name="Jarett J.K."/>
            <person name="Geller-Mcgrath D.E."/>
            <person name="Sieber C.M."/>
            <person name="Emerson J.B."/>
            <person name="Anantharaman K."/>
            <person name="Thomas B.C."/>
            <person name="Malmstrom R."/>
            <person name="Stieglmeier M."/>
            <person name="Klingl A."/>
            <person name="Woyke T."/>
            <person name="Ryan C.M."/>
            <person name="Banfield J.F."/>
        </authorList>
    </citation>
    <scope>NUCLEOTIDE SEQUENCE [LARGE SCALE GENOMIC DNA]</scope>
    <source>
        <strain evidence="11">CG23_combo_of_CG06-09_8_20_14_all_40_23</strain>
    </source>
</reference>
<keyword evidence="3 11" id="KW-0032">Aminotransferase</keyword>
<dbReference type="EMBL" id="PCSH01000041">
    <property type="protein sequence ID" value="PIP41762.1"/>
    <property type="molecule type" value="Genomic_DNA"/>
</dbReference>
<proteinExistence type="inferred from homology"/>
<evidence type="ECO:0000256" key="5">
    <source>
        <dbReference type="ARBA" id="ARBA00022898"/>
    </source>
</evidence>
<accession>A0A2H0A8I6</accession>
<comment type="cofactor">
    <cofactor evidence="1 7 9">
        <name>pyridoxal 5'-phosphate</name>
        <dbReference type="ChEBI" id="CHEBI:597326"/>
    </cofactor>
</comment>
<name>A0A2H0A8I6_9BACT</name>
<dbReference type="Pfam" id="PF00266">
    <property type="entry name" value="Aminotran_5"/>
    <property type="match status" value="1"/>
</dbReference>
<dbReference type="PIRSF" id="PIRSF000524">
    <property type="entry name" value="SPT"/>
    <property type="match status" value="1"/>
</dbReference>
<keyword evidence="4 11" id="KW-0808">Transferase</keyword>
<feature type="binding site" evidence="6">
    <location>
        <position position="334"/>
    </location>
    <ligand>
        <name>substrate</name>
    </ligand>
</feature>
<keyword evidence="5 7" id="KW-0663">Pyridoxal phosphate</keyword>
<dbReference type="Gene3D" id="3.90.1150.10">
    <property type="entry name" value="Aspartate Aminotransferase, domain 1"/>
    <property type="match status" value="1"/>
</dbReference>
<comment type="caution">
    <text evidence="11">The sequence shown here is derived from an EMBL/GenBank/DDBJ whole genome shotgun (WGS) entry which is preliminary data.</text>
</comment>
<dbReference type="PROSITE" id="PS00595">
    <property type="entry name" value="AA_TRANSFER_CLASS_5"/>
    <property type="match status" value="1"/>
</dbReference>
<gene>
    <name evidence="11" type="ORF">COX18_02415</name>
</gene>
<dbReference type="InterPro" id="IPR015424">
    <property type="entry name" value="PyrdxlP-dep_Trfase"/>
</dbReference>
<feature type="domain" description="Aminotransferase class V" evidence="10">
    <location>
        <begin position="8"/>
        <end position="326"/>
    </location>
</feature>
<evidence type="ECO:0000256" key="3">
    <source>
        <dbReference type="ARBA" id="ARBA00022576"/>
    </source>
</evidence>
<feature type="modified residue" description="N6-(pyridoxal phosphate)lysine" evidence="7">
    <location>
        <position position="193"/>
    </location>
</feature>
<dbReference type="InterPro" id="IPR020578">
    <property type="entry name" value="Aminotrans_V_PyrdxlP_BS"/>
</dbReference>
<evidence type="ECO:0000313" key="12">
    <source>
        <dbReference type="Proteomes" id="UP000231067"/>
    </source>
</evidence>
<dbReference type="Gene3D" id="3.40.640.10">
    <property type="entry name" value="Type I PLP-dependent aspartate aminotransferase-like (Major domain)"/>
    <property type="match status" value="1"/>
</dbReference>
<comment type="similarity">
    <text evidence="2 8">Belongs to the class-V pyridoxal-phosphate-dependent aminotransferase family.</text>
</comment>
<dbReference type="AlphaFoldDB" id="A0A2H0A8I6"/>
<dbReference type="InterPro" id="IPR015422">
    <property type="entry name" value="PyrdxlP-dep_Trfase_small"/>
</dbReference>